<dbReference type="Pfam" id="PF07393">
    <property type="entry name" value="Sec10_HB"/>
    <property type="match status" value="1"/>
</dbReference>
<proteinExistence type="predicted"/>
<organism evidence="2 3">
    <name type="scientific">Lachancea meyersii CBS 8951</name>
    <dbReference type="NCBI Taxonomy" id="1266667"/>
    <lineage>
        <taxon>Eukaryota</taxon>
        <taxon>Fungi</taxon>
        <taxon>Dikarya</taxon>
        <taxon>Ascomycota</taxon>
        <taxon>Saccharomycotina</taxon>
        <taxon>Saccharomycetes</taxon>
        <taxon>Saccharomycetales</taxon>
        <taxon>Saccharomycetaceae</taxon>
        <taxon>Lachancea</taxon>
    </lineage>
</organism>
<gene>
    <name evidence="2" type="ORF">LAME_0G03268G</name>
</gene>
<dbReference type="PANTHER" id="PTHR12100:SF1">
    <property type="entry name" value="RECYCLIN-1"/>
    <property type="match status" value="1"/>
</dbReference>
<dbReference type="GO" id="GO:0006887">
    <property type="term" value="P:exocytosis"/>
    <property type="evidence" value="ECO:0007669"/>
    <property type="project" value="TreeGrafter"/>
</dbReference>
<dbReference type="GO" id="GO:0000145">
    <property type="term" value="C:exocyst"/>
    <property type="evidence" value="ECO:0007669"/>
    <property type="project" value="TreeGrafter"/>
</dbReference>
<dbReference type="InterPro" id="IPR048627">
    <property type="entry name" value="Sec10_HB"/>
</dbReference>
<keyword evidence="3" id="KW-1185">Reference proteome</keyword>
<dbReference type="AlphaFoldDB" id="A0A1G4K6I7"/>
<dbReference type="InterPro" id="IPR009976">
    <property type="entry name" value="Sec10-like"/>
</dbReference>
<reference evidence="3" key="1">
    <citation type="submission" date="2016-03" db="EMBL/GenBank/DDBJ databases">
        <authorList>
            <person name="Devillers Hugo."/>
        </authorList>
    </citation>
    <scope>NUCLEOTIDE SEQUENCE [LARGE SCALE GENOMIC DNA]</scope>
</reference>
<dbReference type="GO" id="GO:0006893">
    <property type="term" value="P:Golgi to plasma membrane transport"/>
    <property type="evidence" value="ECO:0007669"/>
    <property type="project" value="TreeGrafter"/>
</dbReference>
<name>A0A1G4K6I7_9SACH</name>
<evidence type="ECO:0000259" key="1">
    <source>
        <dbReference type="Pfam" id="PF07393"/>
    </source>
</evidence>
<dbReference type="PANTHER" id="PTHR12100">
    <property type="entry name" value="SEC10"/>
    <property type="match status" value="1"/>
</dbReference>
<dbReference type="Proteomes" id="UP000191144">
    <property type="component" value="Chromosome G"/>
</dbReference>
<accession>A0A1G4K6I7</accession>
<evidence type="ECO:0000313" key="2">
    <source>
        <dbReference type="EMBL" id="SCU99461.1"/>
    </source>
</evidence>
<feature type="domain" description="Exocyst complex component Sec10-like alpha-helical bundle" evidence="1">
    <location>
        <begin position="141"/>
        <end position="756"/>
    </location>
</feature>
<sequence>MADLLKVTDIVVGIASQLSTKDYLSFRQVNKEVYHEHLSETNDARIWSSKLKELGLHETENEEKNTIAHPNAANIFGEITTFTLQSSKTVYSQYYKQFQIFVEKLYRSELNGFFPAQYSDPFSQACILNSLVKYIPAETKDFSQCRKAAENLGVLKGLFVNTAIKEMDLAYESEEFDAVADFVVVLSKCNEENVAADIFKSRNEFATEVELPSSVFDLTSNELDILQFQVTLSQISNFFNSKIELADRIFGESYPVTLGYIENIIANNLTEYFGSQLNSSLDGSLAPIESMPLIYKSLHKEVVEKLVSSRNVGPRLKDMFTELFDLYLEPKILSYLDICVQKFGIKVEQMFSNFQKENSLKEQQQNAQIYKSLRDKTSNQQLIDEKNKFLTSFTKIFKISNNAKTEEEEQLQMAYNLNVMNLSLNNIQVLVSLELCYKVVQSCKNCIEDMRTFLRIRNIEGVVKVKCQEIFKILIACLSKDHFKPGFDKAIAVLEQYDPNKMKTLQVELESMDSQVEPLIKFTELINTGDIVLQMISIFYKNELVQMNIVDKNQDFLNDVVQAEKNFETMVDDYVANGLNVGINKLMDEVLFVFGTLQLPDDFNPDPKTLAGKEIKPSKAAVKNVQLLSNHCFLLTGATDKGTIDIYQQEIGERFFNEIVKNIKKNLISSDGAIFLICDLNYYYDFIANTLKQKNITPFFAGLKTVGQLYLVSGSDSKELGKMICDLGRFQGVFRQEEIYELVQRRTDWVKVRRDVEKVMYGLGVSDCTIM</sequence>
<dbReference type="EMBL" id="LT598484">
    <property type="protein sequence ID" value="SCU99461.1"/>
    <property type="molecule type" value="Genomic_DNA"/>
</dbReference>
<protein>
    <submittedName>
        <fullName evidence="2">LAME_0G03268g1_1</fullName>
    </submittedName>
</protein>
<evidence type="ECO:0000313" key="3">
    <source>
        <dbReference type="Proteomes" id="UP000191144"/>
    </source>
</evidence>
<dbReference type="OrthoDB" id="5554140at2759"/>